<comment type="caution">
    <text evidence="1">The sequence shown here is derived from an EMBL/GenBank/DDBJ whole genome shotgun (WGS) entry which is preliminary data.</text>
</comment>
<organism evidence="1 2">
    <name type="scientific">Paraburkholderia panacisoli</name>
    <dbReference type="NCBI Taxonomy" id="2603818"/>
    <lineage>
        <taxon>Bacteria</taxon>
        <taxon>Pseudomonadati</taxon>
        <taxon>Pseudomonadota</taxon>
        <taxon>Betaproteobacteria</taxon>
        <taxon>Burkholderiales</taxon>
        <taxon>Burkholderiaceae</taxon>
        <taxon>Paraburkholderia</taxon>
    </lineage>
</organism>
<keyword evidence="2" id="KW-1185">Reference proteome</keyword>
<dbReference type="EMBL" id="VTUZ01000044">
    <property type="protein sequence ID" value="KAA1000598.1"/>
    <property type="molecule type" value="Genomic_DNA"/>
</dbReference>
<evidence type="ECO:0000313" key="2">
    <source>
        <dbReference type="Proteomes" id="UP000325273"/>
    </source>
</evidence>
<accession>A0A5B0GDC2</accession>
<evidence type="ECO:0000313" key="1">
    <source>
        <dbReference type="EMBL" id="KAA1000598.1"/>
    </source>
</evidence>
<dbReference type="RefSeq" id="WP_149675247.1">
    <property type="nucleotide sequence ID" value="NZ_VTUZ01000044.1"/>
</dbReference>
<gene>
    <name evidence="1" type="ORF">FVF58_40420</name>
</gene>
<sequence>MNTVFLLMAQYDSAAVIPSDVVCRDYFAPLTVPTLLRKISAGEIALPLVRMETSQKGAKGVHPKGVHLTDLAEYIDKRRKAAVKECNQLAGAI</sequence>
<dbReference type="Pfam" id="PF11112">
    <property type="entry name" value="PyocinActivator"/>
    <property type="match status" value="1"/>
</dbReference>
<name>A0A5B0GDC2_9BURK</name>
<dbReference type="Proteomes" id="UP000325273">
    <property type="component" value="Unassembled WGS sequence"/>
</dbReference>
<reference evidence="1 2" key="1">
    <citation type="submission" date="2019-08" db="EMBL/GenBank/DDBJ databases">
        <title>Paraburkholderia sp. DCY113.</title>
        <authorList>
            <person name="Kang J."/>
        </authorList>
    </citation>
    <scope>NUCLEOTIDE SEQUENCE [LARGE SCALE GENOMIC DNA]</scope>
    <source>
        <strain evidence="1 2">DCY113</strain>
    </source>
</reference>
<protein>
    <submittedName>
        <fullName evidence="1">Pyocin activator protein PrtN</fullName>
    </submittedName>
</protein>
<proteinExistence type="predicted"/>
<dbReference type="InterPro" id="IPR020518">
    <property type="entry name" value="Tscrpt_reg_PrtN"/>
</dbReference>
<dbReference type="AlphaFoldDB" id="A0A5B0GDC2"/>
<dbReference type="GO" id="GO:0006355">
    <property type="term" value="P:regulation of DNA-templated transcription"/>
    <property type="evidence" value="ECO:0007669"/>
    <property type="project" value="InterPro"/>
</dbReference>